<protein>
    <recommendedName>
        <fullName evidence="6">Serpin domain-containing protein</fullName>
    </recommendedName>
</protein>
<dbReference type="InterPro" id="IPR036186">
    <property type="entry name" value="Serpin_sf"/>
</dbReference>
<feature type="chain" id="PRO_5042821404" description="Serpin domain-containing protein" evidence="5">
    <location>
        <begin position="16"/>
        <end position="385"/>
    </location>
</feature>
<dbReference type="InterPro" id="IPR023795">
    <property type="entry name" value="Serpin_CS"/>
</dbReference>
<dbReference type="InterPro" id="IPR042185">
    <property type="entry name" value="Serpin_sf_2"/>
</dbReference>
<evidence type="ECO:0000313" key="7">
    <source>
        <dbReference type="EMBL" id="KAK4878425.1"/>
    </source>
</evidence>
<dbReference type="SUPFAM" id="SSF56574">
    <property type="entry name" value="Serpins"/>
    <property type="match status" value="1"/>
</dbReference>
<sequence>MKWFIILCITLAVTANNNDFFVRSNKQISVNLYKGVADTHNGSFITCPGSLQVIFNFISMGARGKTAEELASVLLLPNDPGEIQNSIEKLMKQVKKLNKQHAFNIVNKMYVQKSFEIAPTFKDIAVEIFKTDIENMDFKDRQRAADEINQWVSDKTNNNIRGLITKYDVSENTPAVLVNTIYLEATWNDRFSSVKPEIFNLSKNKQVVIDMMEQEKQLMYYEDGDLKAKFLKLKYLKSDVVMIVVLPYEIDGLSHLEANIDRVLQKPKFQNKKVHVKLPKFETTNSVELIPILQKWGITDLFKPQANLKGIGVNQEAFYINQILQKNFIRVHENGTSVASATIAIPRLGARRGQVERKEFIADHPFIYYITWQDGIIFTGRFAGN</sequence>
<feature type="signal peptide" evidence="5">
    <location>
        <begin position="1"/>
        <end position="15"/>
    </location>
</feature>
<dbReference type="PANTHER" id="PTHR11461:SF211">
    <property type="entry name" value="GH10112P-RELATED"/>
    <property type="match status" value="1"/>
</dbReference>
<dbReference type="AlphaFoldDB" id="A0AAN7P1P0"/>
<proteinExistence type="inferred from homology"/>
<dbReference type="Pfam" id="PF00079">
    <property type="entry name" value="Serpin"/>
    <property type="match status" value="1"/>
</dbReference>
<dbReference type="EMBL" id="JARPUR010000004">
    <property type="protein sequence ID" value="KAK4878425.1"/>
    <property type="molecule type" value="Genomic_DNA"/>
</dbReference>
<gene>
    <name evidence="7" type="ORF">RN001_010931</name>
</gene>
<dbReference type="InterPro" id="IPR042178">
    <property type="entry name" value="Serpin_sf_1"/>
</dbReference>
<dbReference type="Proteomes" id="UP001353858">
    <property type="component" value="Unassembled WGS sequence"/>
</dbReference>
<dbReference type="Gene3D" id="3.30.497.10">
    <property type="entry name" value="Antithrombin, subunit I, domain 2"/>
    <property type="match status" value="1"/>
</dbReference>
<dbReference type="InterPro" id="IPR000215">
    <property type="entry name" value="Serpin_fam"/>
</dbReference>
<name>A0AAN7P1P0_9COLE</name>
<dbReference type="Gene3D" id="2.30.39.10">
    <property type="entry name" value="Alpha-1-antitrypsin, domain 1"/>
    <property type="match status" value="1"/>
</dbReference>
<keyword evidence="5" id="KW-0732">Signal</keyword>
<reference evidence="8" key="1">
    <citation type="submission" date="2023-01" db="EMBL/GenBank/DDBJ databases">
        <title>Key to firefly adult light organ development and bioluminescence: homeobox transcription factors regulate luciferase expression and transportation to peroxisome.</title>
        <authorList>
            <person name="Fu X."/>
        </authorList>
    </citation>
    <scope>NUCLEOTIDE SEQUENCE [LARGE SCALE GENOMIC DNA]</scope>
</reference>
<dbReference type="PANTHER" id="PTHR11461">
    <property type="entry name" value="SERINE PROTEASE INHIBITOR, SERPIN"/>
    <property type="match status" value="1"/>
</dbReference>
<evidence type="ECO:0000259" key="6">
    <source>
        <dbReference type="SMART" id="SM00093"/>
    </source>
</evidence>
<keyword evidence="2" id="KW-0646">Protease inhibitor</keyword>
<evidence type="ECO:0000256" key="5">
    <source>
        <dbReference type="SAM" id="SignalP"/>
    </source>
</evidence>
<dbReference type="GO" id="GO:0004867">
    <property type="term" value="F:serine-type endopeptidase inhibitor activity"/>
    <property type="evidence" value="ECO:0007669"/>
    <property type="project" value="UniProtKB-KW"/>
</dbReference>
<evidence type="ECO:0000313" key="8">
    <source>
        <dbReference type="Proteomes" id="UP001353858"/>
    </source>
</evidence>
<dbReference type="GO" id="GO:0005615">
    <property type="term" value="C:extracellular space"/>
    <property type="evidence" value="ECO:0007669"/>
    <property type="project" value="InterPro"/>
</dbReference>
<dbReference type="SMART" id="SM00093">
    <property type="entry name" value="SERPIN"/>
    <property type="match status" value="1"/>
</dbReference>
<keyword evidence="3" id="KW-0722">Serine protease inhibitor</keyword>
<keyword evidence="8" id="KW-1185">Reference proteome</keyword>
<dbReference type="InterPro" id="IPR023796">
    <property type="entry name" value="Serpin_dom"/>
</dbReference>
<evidence type="ECO:0000256" key="4">
    <source>
        <dbReference type="RuleBase" id="RU000411"/>
    </source>
</evidence>
<comment type="caution">
    <text evidence="7">The sequence shown here is derived from an EMBL/GenBank/DDBJ whole genome shotgun (WGS) entry which is preliminary data.</text>
</comment>
<evidence type="ECO:0000256" key="3">
    <source>
        <dbReference type="ARBA" id="ARBA00022900"/>
    </source>
</evidence>
<evidence type="ECO:0000256" key="2">
    <source>
        <dbReference type="ARBA" id="ARBA00022690"/>
    </source>
</evidence>
<dbReference type="PROSITE" id="PS00284">
    <property type="entry name" value="SERPIN"/>
    <property type="match status" value="1"/>
</dbReference>
<feature type="domain" description="Serpin" evidence="6">
    <location>
        <begin position="30"/>
        <end position="385"/>
    </location>
</feature>
<accession>A0AAN7P1P0</accession>
<evidence type="ECO:0000256" key="1">
    <source>
        <dbReference type="ARBA" id="ARBA00009500"/>
    </source>
</evidence>
<organism evidence="7 8">
    <name type="scientific">Aquatica leii</name>
    <dbReference type="NCBI Taxonomy" id="1421715"/>
    <lineage>
        <taxon>Eukaryota</taxon>
        <taxon>Metazoa</taxon>
        <taxon>Ecdysozoa</taxon>
        <taxon>Arthropoda</taxon>
        <taxon>Hexapoda</taxon>
        <taxon>Insecta</taxon>
        <taxon>Pterygota</taxon>
        <taxon>Neoptera</taxon>
        <taxon>Endopterygota</taxon>
        <taxon>Coleoptera</taxon>
        <taxon>Polyphaga</taxon>
        <taxon>Elateriformia</taxon>
        <taxon>Elateroidea</taxon>
        <taxon>Lampyridae</taxon>
        <taxon>Luciolinae</taxon>
        <taxon>Aquatica</taxon>
    </lineage>
</organism>
<comment type="similarity">
    <text evidence="1 4">Belongs to the serpin family.</text>
</comment>